<gene>
    <name evidence="4" type="primary">Prap1</name>
</gene>
<dbReference type="AlphaFoldDB" id="A0A6P6DX30"/>
<organism evidence="3 4">
    <name type="scientific">Octodon degus</name>
    <name type="common">Degu</name>
    <name type="synonym">Sciurus degus</name>
    <dbReference type="NCBI Taxonomy" id="10160"/>
    <lineage>
        <taxon>Eukaryota</taxon>
        <taxon>Metazoa</taxon>
        <taxon>Chordata</taxon>
        <taxon>Craniata</taxon>
        <taxon>Vertebrata</taxon>
        <taxon>Euteleostomi</taxon>
        <taxon>Mammalia</taxon>
        <taxon>Eutheria</taxon>
        <taxon>Euarchontoglires</taxon>
        <taxon>Glires</taxon>
        <taxon>Rodentia</taxon>
        <taxon>Hystricomorpha</taxon>
        <taxon>Octodontidae</taxon>
        <taxon>Octodon</taxon>
    </lineage>
</organism>
<feature type="signal peptide" evidence="2">
    <location>
        <begin position="1"/>
        <end position="20"/>
    </location>
</feature>
<evidence type="ECO:0000313" key="4">
    <source>
        <dbReference type="RefSeq" id="XP_023564649.1"/>
    </source>
</evidence>
<accession>A0A6P6DX30</accession>
<dbReference type="InParanoid" id="A0A6P6DX30"/>
<dbReference type="PANTHER" id="PTHR37861:SF1">
    <property type="entry name" value="PROLINE-RICH ACIDIC PROTEIN 1"/>
    <property type="match status" value="1"/>
</dbReference>
<proteinExistence type="predicted"/>
<dbReference type="OrthoDB" id="9938040at2759"/>
<dbReference type="PANTHER" id="PTHR37861">
    <property type="entry name" value="PROLINE-RICH ACIDIC PROTEIN 1"/>
    <property type="match status" value="1"/>
</dbReference>
<dbReference type="Proteomes" id="UP000515203">
    <property type="component" value="Unplaced"/>
</dbReference>
<feature type="region of interest" description="Disordered" evidence="1">
    <location>
        <begin position="22"/>
        <end position="45"/>
    </location>
</feature>
<evidence type="ECO:0000313" key="3">
    <source>
        <dbReference type="Proteomes" id="UP000515203"/>
    </source>
</evidence>
<feature type="chain" id="PRO_5028066483" evidence="2">
    <location>
        <begin position="21"/>
        <end position="144"/>
    </location>
</feature>
<dbReference type="FunCoup" id="A0A6P6DX30">
    <property type="interactions" value="145"/>
</dbReference>
<keyword evidence="3" id="KW-1185">Reference proteome</keyword>
<feature type="compositionally biased region" description="Basic and acidic residues" evidence="1">
    <location>
        <begin position="35"/>
        <end position="45"/>
    </location>
</feature>
<keyword evidence="2" id="KW-0732">Signal</keyword>
<dbReference type="GeneID" id="101583046"/>
<name>A0A6P6DX30_OCTDE</name>
<sequence>MRRLFLVTCLVAVLLQEAGAVPTPQVPDKTKGKHSVPDQETKTWDNHALQPLERDSQLVDLFQAPNPKPAAIKKPGDKARVETEDILSPFRRPQQGPESDFDSLYHPVSEEIHVQEEPFARAMLPLQVFRGPEEDLDHIYHPVE</sequence>
<dbReference type="Pfam" id="PF15314">
    <property type="entry name" value="PRAP"/>
    <property type="match status" value="1"/>
</dbReference>
<dbReference type="CTD" id="118471"/>
<evidence type="ECO:0000256" key="2">
    <source>
        <dbReference type="SAM" id="SignalP"/>
    </source>
</evidence>
<dbReference type="RefSeq" id="XP_023564649.1">
    <property type="nucleotide sequence ID" value="XM_023708881.1"/>
</dbReference>
<evidence type="ECO:0000256" key="1">
    <source>
        <dbReference type="SAM" id="MobiDB-lite"/>
    </source>
</evidence>
<dbReference type="OMA" id="WVETEDI"/>
<protein>
    <submittedName>
        <fullName evidence="4">Proline-rich acidic protein 1</fullName>
    </submittedName>
</protein>
<reference evidence="4" key="1">
    <citation type="submission" date="2025-08" db="UniProtKB">
        <authorList>
            <consortium name="RefSeq"/>
        </authorList>
    </citation>
    <scope>IDENTIFICATION</scope>
</reference>
<dbReference type="InterPro" id="IPR027922">
    <property type="entry name" value="PRAP"/>
</dbReference>